<evidence type="ECO:0000256" key="4">
    <source>
        <dbReference type="ARBA" id="ARBA00022705"/>
    </source>
</evidence>
<keyword evidence="12" id="KW-1185">Reference proteome</keyword>
<accession>A0A8X6KUY1</accession>
<dbReference type="Pfam" id="PF04042">
    <property type="entry name" value="DNA_pol_E_B"/>
    <property type="match status" value="1"/>
</dbReference>
<keyword evidence="5 6" id="KW-0539">Nucleus</keyword>
<comment type="subcellular location">
    <subcellularLocation>
        <location evidence="1 6">Nucleus</location>
    </subcellularLocation>
</comment>
<evidence type="ECO:0000313" key="12">
    <source>
        <dbReference type="Proteomes" id="UP000887116"/>
    </source>
</evidence>
<keyword evidence="4 6" id="KW-0235">DNA replication</keyword>
<dbReference type="InterPro" id="IPR016722">
    <property type="entry name" value="DNA_pol_alpha_bsu"/>
</dbReference>
<evidence type="ECO:0000259" key="10">
    <source>
        <dbReference type="Pfam" id="PF22062"/>
    </source>
</evidence>
<dbReference type="InterPro" id="IPR007185">
    <property type="entry name" value="DNA_pol_a/d/e_bsu"/>
</dbReference>
<dbReference type="Gene3D" id="1.10.8.530">
    <property type="entry name" value="DNA polymerase alpha-primase, subunit B, N-terminal domain"/>
    <property type="match status" value="1"/>
</dbReference>
<comment type="caution">
    <text evidence="11">The sequence shown here is derived from an EMBL/GenBank/DDBJ whole genome shotgun (WGS) entry which is preliminary data.</text>
</comment>
<dbReference type="InterPro" id="IPR043034">
    <property type="entry name" value="DNA_pol_alpha_B_N_sf"/>
</dbReference>
<evidence type="ECO:0000256" key="5">
    <source>
        <dbReference type="ARBA" id="ARBA00023242"/>
    </source>
</evidence>
<dbReference type="InterPro" id="IPR013627">
    <property type="entry name" value="Pol_alpha_B_N"/>
</dbReference>
<evidence type="ECO:0000256" key="2">
    <source>
        <dbReference type="ARBA" id="ARBA00007299"/>
    </source>
</evidence>
<comment type="function">
    <text evidence="6">Accessory subunit of the DNA polymerase alpha complex (also known as the alpha DNA polymerase-primase complex) which plays an essential role in the initiation of DNA synthesis.</text>
</comment>
<feature type="domain" description="DNA polymerase alpha subunit B N-terminal" evidence="9">
    <location>
        <begin position="6"/>
        <end position="74"/>
    </location>
</feature>
<proteinExistence type="inferred from homology"/>
<evidence type="ECO:0000259" key="8">
    <source>
        <dbReference type="Pfam" id="PF04042"/>
    </source>
</evidence>
<evidence type="ECO:0000256" key="7">
    <source>
        <dbReference type="SAM" id="MobiDB-lite"/>
    </source>
</evidence>
<dbReference type="PANTHER" id="PTHR23061:SF12">
    <property type="entry name" value="DNA POLYMERASE ALPHA SUBUNIT B"/>
    <property type="match status" value="1"/>
</dbReference>
<evidence type="ECO:0000256" key="3">
    <source>
        <dbReference type="ARBA" id="ARBA00018596"/>
    </source>
</evidence>
<name>A0A8X6KUY1_TRICU</name>
<feature type="region of interest" description="Disordered" evidence="7">
    <location>
        <begin position="70"/>
        <end position="91"/>
    </location>
</feature>
<dbReference type="InterPro" id="IPR054300">
    <property type="entry name" value="OB_DPOA2"/>
</dbReference>
<feature type="region of interest" description="Disordered" evidence="7">
    <location>
        <begin position="108"/>
        <end position="131"/>
    </location>
</feature>
<dbReference type="FunFam" id="3.60.21.60:FF:000003">
    <property type="entry name" value="DNA polymerase alpha subunit B"/>
    <property type="match status" value="1"/>
</dbReference>
<dbReference type="GO" id="GO:0006270">
    <property type="term" value="P:DNA replication initiation"/>
    <property type="evidence" value="ECO:0007669"/>
    <property type="project" value="TreeGrafter"/>
</dbReference>
<reference evidence="11" key="1">
    <citation type="submission" date="2020-07" db="EMBL/GenBank/DDBJ databases">
        <title>Multicomponent nature underlies the extraordinary mechanical properties of spider dragline silk.</title>
        <authorList>
            <person name="Kono N."/>
            <person name="Nakamura H."/>
            <person name="Mori M."/>
            <person name="Yoshida Y."/>
            <person name="Ohtoshi R."/>
            <person name="Malay A.D."/>
            <person name="Moran D.A.P."/>
            <person name="Tomita M."/>
            <person name="Numata K."/>
            <person name="Arakawa K."/>
        </authorList>
    </citation>
    <scope>NUCLEOTIDE SEQUENCE</scope>
</reference>
<dbReference type="AlphaFoldDB" id="A0A8X6KUY1"/>
<feature type="domain" description="DNA polymerase alpha subunit B OB" evidence="10">
    <location>
        <begin position="198"/>
        <end position="300"/>
    </location>
</feature>
<feature type="domain" description="DNA polymerase alpha/delta/epsilon subunit B" evidence="8">
    <location>
        <begin position="322"/>
        <end position="524"/>
    </location>
</feature>
<dbReference type="GO" id="GO:0005658">
    <property type="term" value="C:alpha DNA polymerase:primase complex"/>
    <property type="evidence" value="ECO:0007669"/>
    <property type="project" value="TreeGrafter"/>
</dbReference>
<dbReference type="Gene3D" id="3.60.21.60">
    <property type="match status" value="2"/>
</dbReference>
<dbReference type="Proteomes" id="UP000887116">
    <property type="component" value="Unassembled WGS sequence"/>
</dbReference>
<dbReference type="Pfam" id="PF22062">
    <property type="entry name" value="OB_DPOA2"/>
    <property type="match status" value="1"/>
</dbReference>
<dbReference type="Pfam" id="PF08418">
    <property type="entry name" value="Pol_alpha_B_N"/>
    <property type="match status" value="1"/>
</dbReference>
<dbReference type="EMBL" id="BMAO01023011">
    <property type="protein sequence ID" value="GFQ86074.1"/>
    <property type="molecule type" value="Genomic_DNA"/>
</dbReference>
<organism evidence="11 12">
    <name type="scientific">Trichonephila clavata</name>
    <name type="common">Joro spider</name>
    <name type="synonym">Nephila clavata</name>
    <dbReference type="NCBI Taxonomy" id="2740835"/>
    <lineage>
        <taxon>Eukaryota</taxon>
        <taxon>Metazoa</taxon>
        <taxon>Ecdysozoa</taxon>
        <taxon>Arthropoda</taxon>
        <taxon>Chelicerata</taxon>
        <taxon>Arachnida</taxon>
        <taxon>Araneae</taxon>
        <taxon>Araneomorphae</taxon>
        <taxon>Entelegynae</taxon>
        <taxon>Araneoidea</taxon>
        <taxon>Nephilidae</taxon>
        <taxon>Trichonephila</taxon>
    </lineage>
</organism>
<dbReference type="GO" id="GO:0003677">
    <property type="term" value="F:DNA binding"/>
    <property type="evidence" value="ECO:0007669"/>
    <property type="project" value="InterPro"/>
</dbReference>
<dbReference type="PANTHER" id="PTHR23061">
    <property type="entry name" value="DNA POLYMERASE 2 ALPHA 70 KDA SUBUNIT"/>
    <property type="match status" value="1"/>
</dbReference>
<sequence length="574" mass="64585">MNVNIEEIQEYLEEFSLTAEDDVLRKMKELCFVYHCSAEDIVDQWIAFCSSKKKSCQSPTLSMLDQMEKEDMMKTKNSKQRKSTGSVSTPVYNSSTIDLICNNHLETPNRSSKSNSQSMDQSPVFSPKSMTPTCFTPSRKYATRTNTGDAICSFGEVQNVEWKHSDEFSCSVTAYNEKTVLRESYPFMCEKLRDRASILNDMIQEASNDFAKECGIEDWGHIHLPSVETVPVIGRICSDGSGRLNPVSLLLEGSQEISSGQTIPLDVSGLESFSFFPGQIIAGTGINNSGKKLIMKSLYEYAFPKSHSKAPDLANCFDSLGVVIAAGPFATSDTLSYEPLWDLMKYVKTNMPHVVILIGSFIDLKNNLIENGDLNETYNDIFQRLILEILKHIENLSTKVILVPSTRDAHHDFIYPTPPYSVDHATKRLYLASDPCVLNIEGVIFAITSTDILLHLGKEEISFPQQPDRLGRLCKHILTQKNFYPLYPPNEEINIDFLHYEHYAGLPVMPHVLVVPSDFRCFIKNINGCCCINPERLVKHSTGGTFVRLKVNQTDTNKYEGSIIDQIQAQILKI</sequence>
<evidence type="ECO:0000256" key="6">
    <source>
        <dbReference type="PIRNR" id="PIRNR018300"/>
    </source>
</evidence>
<evidence type="ECO:0000259" key="9">
    <source>
        <dbReference type="Pfam" id="PF08418"/>
    </source>
</evidence>
<comment type="similarity">
    <text evidence="2 6">Belongs to the DNA polymerase alpha subunit B family.</text>
</comment>
<dbReference type="OrthoDB" id="336885at2759"/>
<feature type="compositionally biased region" description="Low complexity" evidence="7">
    <location>
        <begin position="111"/>
        <end position="122"/>
    </location>
</feature>
<dbReference type="PIRSF" id="PIRSF018300">
    <property type="entry name" value="DNA_pol_alph_2"/>
    <property type="match status" value="1"/>
</dbReference>
<evidence type="ECO:0000313" key="11">
    <source>
        <dbReference type="EMBL" id="GFQ86074.1"/>
    </source>
</evidence>
<gene>
    <name evidence="11" type="primary">Pola2</name>
    <name evidence="11" type="ORF">TNCT_739571</name>
</gene>
<evidence type="ECO:0000256" key="1">
    <source>
        <dbReference type="ARBA" id="ARBA00004123"/>
    </source>
</evidence>
<protein>
    <recommendedName>
        <fullName evidence="3 6">DNA polymerase alpha subunit B</fullName>
    </recommendedName>
</protein>